<gene>
    <name evidence="2" type="ORF">JW592_30250</name>
</gene>
<keyword evidence="3" id="KW-1185">Reference proteome</keyword>
<dbReference type="Proteomes" id="UP001518976">
    <property type="component" value="Unassembled WGS sequence"/>
</dbReference>
<sequence>MSQNRADFGPVQLARWLGIEESQLRRAQNRGLVPPPDIDDKRWSYTLAKTLPDRIDDIVAALEPKQEPAAPGTSDVGRPAAPRARGAQRRETFGPVQLSRYLGLKTWQLQRARERGLVPEPDTEQKRWSKELVKTLPDRVEEILAAVGDHPGLGSEKAAEHLAQRTGLEVERADVQLLAERGLLRPVGDFRGWPLYAIEDLDGLAPADVTAAISDRHAWVAASLSSEEAAGLLGWPVGKFEVTAEREGLTPGRFGRYARSAVEGLSVP</sequence>
<dbReference type="EMBL" id="JAFFZN010000040">
    <property type="protein sequence ID" value="MBO8189694.1"/>
    <property type="molecule type" value="Genomic_DNA"/>
</dbReference>
<name>A0ABS3X2V3_9ACTN</name>
<comment type="caution">
    <text evidence="2">The sequence shown here is derived from an EMBL/GenBank/DDBJ whole genome shotgun (WGS) entry which is preliminary data.</text>
</comment>
<proteinExistence type="predicted"/>
<evidence type="ECO:0000313" key="2">
    <source>
        <dbReference type="EMBL" id="MBO8189694.1"/>
    </source>
</evidence>
<protein>
    <recommendedName>
        <fullName evidence="4">MarR family transcriptional regulator</fullName>
    </recommendedName>
</protein>
<reference evidence="2 3" key="1">
    <citation type="submission" date="2021-02" db="EMBL/GenBank/DDBJ databases">
        <title>Streptomyces spirodelae sp. nov., isolated from duckweed.</title>
        <authorList>
            <person name="Saimee Y."/>
            <person name="Duangmal K."/>
        </authorList>
    </citation>
    <scope>NUCLEOTIDE SEQUENCE [LARGE SCALE GENOMIC DNA]</scope>
    <source>
        <strain evidence="2 3">DW4-2</strain>
    </source>
</reference>
<accession>A0ABS3X2V3</accession>
<evidence type="ECO:0008006" key="4">
    <source>
        <dbReference type="Google" id="ProtNLM"/>
    </source>
</evidence>
<feature type="region of interest" description="Disordered" evidence="1">
    <location>
        <begin position="65"/>
        <end position="92"/>
    </location>
</feature>
<evidence type="ECO:0000256" key="1">
    <source>
        <dbReference type="SAM" id="MobiDB-lite"/>
    </source>
</evidence>
<evidence type="ECO:0000313" key="3">
    <source>
        <dbReference type="Proteomes" id="UP001518976"/>
    </source>
</evidence>
<organism evidence="2 3">
    <name type="scientific">Streptomyces spirodelae</name>
    <dbReference type="NCBI Taxonomy" id="2812904"/>
    <lineage>
        <taxon>Bacteria</taxon>
        <taxon>Bacillati</taxon>
        <taxon>Actinomycetota</taxon>
        <taxon>Actinomycetes</taxon>
        <taxon>Kitasatosporales</taxon>
        <taxon>Streptomycetaceae</taxon>
        <taxon>Streptomyces</taxon>
    </lineage>
</organism>
<dbReference type="RefSeq" id="WP_209268457.1">
    <property type="nucleotide sequence ID" value="NZ_JAFFZN010000040.1"/>
</dbReference>